<dbReference type="CDD" id="cd00842">
    <property type="entry name" value="MPP_ASMase"/>
    <property type="match status" value="1"/>
</dbReference>
<name>A0AAD4LPE9_9AGAM</name>
<evidence type="ECO:0000313" key="7">
    <source>
        <dbReference type="Proteomes" id="UP001201163"/>
    </source>
</evidence>
<feature type="region of interest" description="Disordered" evidence="3">
    <location>
        <begin position="381"/>
        <end position="402"/>
    </location>
</feature>
<evidence type="ECO:0000313" key="6">
    <source>
        <dbReference type="EMBL" id="KAH8999280.1"/>
    </source>
</evidence>
<dbReference type="SUPFAM" id="SSF56300">
    <property type="entry name" value="Metallo-dependent phosphatases"/>
    <property type="match status" value="1"/>
</dbReference>
<reference evidence="6" key="1">
    <citation type="submission" date="2022-01" db="EMBL/GenBank/DDBJ databases">
        <title>Comparative genomics reveals a dynamic genome evolution in the ectomycorrhizal milk-cap (Lactarius) mushrooms.</title>
        <authorList>
            <consortium name="DOE Joint Genome Institute"/>
            <person name="Lebreton A."/>
            <person name="Tang N."/>
            <person name="Kuo A."/>
            <person name="LaButti K."/>
            <person name="Drula E."/>
            <person name="Barry K."/>
            <person name="Clum A."/>
            <person name="Lipzen A."/>
            <person name="Mousain D."/>
            <person name="Ng V."/>
            <person name="Wang R."/>
            <person name="Wang X."/>
            <person name="Dai Y."/>
            <person name="Henrissat B."/>
            <person name="Grigoriev I.V."/>
            <person name="Guerin-Laguette A."/>
            <person name="Yu F."/>
            <person name="Martin F.M."/>
        </authorList>
    </citation>
    <scope>NUCLEOTIDE SEQUENCE</scope>
    <source>
        <strain evidence="6">QP</strain>
    </source>
</reference>
<dbReference type="InterPro" id="IPR029052">
    <property type="entry name" value="Metallo-depent_PP-like"/>
</dbReference>
<dbReference type="InterPro" id="IPR041805">
    <property type="entry name" value="ASMase/PPN1_MPP"/>
</dbReference>
<protein>
    <submittedName>
        <fullName evidence="6">Metallo-dependent phosphatase-like protein</fullName>
    </submittedName>
</protein>
<dbReference type="EMBL" id="JAKELL010000004">
    <property type="protein sequence ID" value="KAH8999280.1"/>
    <property type="molecule type" value="Genomic_DNA"/>
</dbReference>
<keyword evidence="1" id="KW-0378">Hydrolase</keyword>
<evidence type="ECO:0000256" key="1">
    <source>
        <dbReference type="ARBA" id="ARBA00022801"/>
    </source>
</evidence>
<evidence type="ECO:0000259" key="5">
    <source>
        <dbReference type="Pfam" id="PF00149"/>
    </source>
</evidence>
<organism evidence="6 7">
    <name type="scientific">Lactarius akahatsu</name>
    <dbReference type="NCBI Taxonomy" id="416441"/>
    <lineage>
        <taxon>Eukaryota</taxon>
        <taxon>Fungi</taxon>
        <taxon>Dikarya</taxon>
        <taxon>Basidiomycota</taxon>
        <taxon>Agaricomycotina</taxon>
        <taxon>Agaricomycetes</taxon>
        <taxon>Russulales</taxon>
        <taxon>Russulaceae</taxon>
        <taxon>Lactarius</taxon>
    </lineage>
</organism>
<proteinExistence type="predicted"/>
<evidence type="ECO:0000256" key="2">
    <source>
        <dbReference type="ARBA" id="ARBA00023180"/>
    </source>
</evidence>
<dbReference type="PANTHER" id="PTHR10340:SF55">
    <property type="entry name" value="ENDOPOLYPHOSPHATASE"/>
    <property type="match status" value="1"/>
</dbReference>
<dbReference type="GO" id="GO:0006798">
    <property type="term" value="P:polyphosphate catabolic process"/>
    <property type="evidence" value="ECO:0007669"/>
    <property type="project" value="TreeGrafter"/>
</dbReference>
<dbReference type="Proteomes" id="UP001201163">
    <property type="component" value="Unassembled WGS sequence"/>
</dbReference>
<gene>
    <name evidence="6" type="ORF">EDB92DRAFT_1940946</name>
</gene>
<sequence>MLSLTILIAYSSWLARAIPRPIQEPFSIQPLRTKLHGRFLHITDMHPDPYYIDGASESSACHRNKPRKEKQRSGYYGTPFSSSECDSPLRLTNLTLNFLDRNWASEIDFVVWTGDNARHDNDRKIPRTLKEIYNSNGMIATEMEKIFLKKGVPVVPSLGNNDIWRPNDIISHFSSIWGAFIPFSSYQVFRRGAYYSVEVIPDEVAVISLNTLYFYDSNKAVGGCEYREPDDPGNLQFDWLEVQLKMFRKRGVQVWLSGHVPPSPGNYFPECYVRYVELSLRFQDTILGHLYGHMNNDHFFLLEAEDLQFPSESDLTPADRVVSEGHDGLFDTLVNDFGDLPKKGKADYDNYGVVNVVPSVVPNPYLPSFRIYTYNITHARSETNSKKKKKRKHGHRRGKGNKEELCKKKKYEDSWRCKLNEPWYSDPDAPSRVNTLWSPLGYAQYYLPEERVANKTDKPKFKLEYLTYSLDALHPGDTEEATEFEYPVPLKQLPKGLREGNVTSSKFAPYRMEDLTIPSWVGLARRLGDPTRAKLRKRFKQYMYMGEGS</sequence>
<dbReference type="GO" id="GO:0005615">
    <property type="term" value="C:extracellular space"/>
    <property type="evidence" value="ECO:0007669"/>
    <property type="project" value="TreeGrafter"/>
</dbReference>
<dbReference type="GO" id="GO:0004309">
    <property type="term" value="F:exopolyphosphatase activity"/>
    <property type="evidence" value="ECO:0007669"/>
    <property type="project" value="TreeGrafter"/>
</dbReference>
<dbReference type="Gene3D" id="3.60.21.10">
    <property type="match status" value="1"/>
</dbReference>
<dbReference type="InterPro" id="IPR004843">
    <property type="entry name" value="Calcineurin-like_PHP"/>
</dbReference>
<dbReference type="PANTHER" id="PTHR10340">
    <property type="entry name" value="SPHINGOMYELIN PHOSPHODIESTERASE"/>
    <property type="match status" value="1"/>
</dbReference>
<feature type="domain" description="Calcineurin-like phosphoesterase" evidence="5">
    <location>
        <begin position="38"/>
        <end position="263"/>
    </location>
</feature>
<dbReference type="GO" id="GO:0008081">
    <property type="term" value="F:phosphoric diester hydrolase activity"/>
    <property type="evidence" value="ECO:0007669"/>
    <property type="project" value="TreeGrafter"/>
</dbReference>
<comment type="caution">
    <text evidence="6">The sequence shown here is derived from an EMBL/GenBank/DDBJ whole genome shotgun (WGS) entry which is preliminary data.</text>
</comment>
<keyword evidence="4" id="KW-0732">Signal</keyword>
<dbReference type="Pfam" id="PF00149">
    <property type="entry name" value="Metallophos"/>
    <property type="match status" value="1"/>
</dbReference>
<keyword evidence="7" id="KW-1185">Reference proteome</keyword>
<dbReference type="AlphaFoldDB" id="A0AAD4LPE9"/>
<feature type="compositionally biased region" description="Basic residues" evidence="3">
    <location>
        <begin position="386"/>
        <end position="399"/>
    </location>
</feature>
<accession>A0AAD4LPE9</accession>
<evidence type="ECO:0000256" key="3">
    <source>
        <dbReference type="SAM" id="MobiDB-lite"/>
    </source>
</evidence>
<dbReference type="GO" id="GO:0000324">
    <property type="term" value="C:fungal-type vacuole"/>
    <property type="evidence" value="ECO:0007669"/>
    <property type="project" value="TreeGrafter"/>
</dbReference>
<evidence type="ECO:0000256" key="4">
    <source>
        <dbReference type="SAM" id="SignalP"/>
    </source>
</evidence>
<feature type="region of interest" description="Disordered" evidence="3">
    <location>
        <begin position="57"/>
        <end position="77"/>
    </location>
</feature>
<dbReference type="GO" id="GO:0000298">
    <property type="term" value="F:endopolyphosphatase activity"/>
    <property type="evidence" value="ECO:0007669"/>
    <property type="project" value="TreeGrafter"/>
</dbReference>
<feature type="signal peptide" evidence="4">
    <location>
        <begin position="1"/>
        <end position="17"/>
    </location>
</feature>
<keyword evidence="2" id="KW-0325">Glycoprotein</keyword>
<feature type="chain" id="PRO_5042215952" evidence="4">
    <location>
        <begin position="18"/>
        <end position="549"/>
    </location>
</feature>